<feature type="region of interest" description="Disordered" evidence="1">
    <location>
        <begin position="125"/>
        <end position="144"/>
    </location>
</feature>
<feature type="region of interest" description="Disordered" evidence="1">
    <location>
        <begin position="44"/>
        <end position="88"/>
    </location>
</feature>
<organism evidence="2 3">
    <name type="scientific">Carpediemonas membranifera</name>
    <dbReference type="NCBI Taxonomy" id="201153"/>
    <lineage>
        <taxon>Eukaryota</taxon>
        <taxon>Metamonada</taxon>
        <taxon>Carpediemonas-like organisms</taxon>
        <taxon>Carpediemonas</taxon>
    </lineage>
</organism>
<reference evidence="2" key="1">
    <citation type="submission" date="2021-05" db="EMBL/GenBank/DDBJ databases">
        <title>A free-living protist that lacks canonical eukaryotic 1 DNA replication and segregation systems.</title>
        <authorList>
            <person name="Salas-Leiva D.E."/>
            <person name="Tromer E.C."/>
            <person name="Curtis B.A."/>
            <person name="Jerlstrom-Hultqvist J."/>
            <person name="Kolisko M."/>
            <person name="Yi Z."/>
            <person name="Salas-Leiva J.S."/>
            <person name="Gallot-Lavallee L."/>
            <person name="Kops G.J.P.L."/>
            <person name="Archibald J.M."/>
            <person name="Simpson A.G.B."/>
            <person name="Roger A.J."/>
        </authorList>
    </citation>
    <scope>NUCLEOTIDE SEQUENCE</scope>
    <source>
        <strain evidence="2">BICM</strain>
    </source>
</reference>
<dbReference type="AlphaFoldDB" id="A0A8J6BBN6"/>
<dbReference type="Proteomes" id="UP000717585">
    <property type="component" value="Unassembled WGS sequence"/>
</dbReference>
<proteinExistence type="predicted"/>
<comment type="caution">
    <text evidence="2">The sequence shown here is derived from an EMBL/GenBank/DDBJ whole genome shotgun (WGS) entry which is preliminary data.</text>
</comment>
<dbReference type="EMBL" id="JAHDYR010000018">
    <property type="protein sequence ID" value="KAG9394017.1"/>
    <property type="molecule type" value="Genomic_DNA"/>
</dbReference>
<evidence type="ECO:0000313" key="2">
    <source>
        <dbReference type="EMBL" id="KAG9394017.1"/>
    </source>
</evidence>
<name>A0A8J6BBN6_9EUKA</name>
<protein>
    <submittedName>
        <fullName evidence="2">Uncharacterized protein</fullName>
    </submittedName>
</protein>
<sequence>MGDSDERMMLQLDSIIENLLQRRETLVHERKRIHLERKEVELNRKKFRMDQRRTSTANSSSSTGSYRPKPMLQTSPTSSKGSAFSANSTSPLQLAIESAHEEIRQFRSVLSNQVRTVRLLGEYSLDPASSGTLGRTRESDSSLLSNLPSVTAVSSPTMSMSITQTPVL</sequence>
<feature type="compositionally biased region" description="Low complexity" evidence="1">
    <location>
        <begin position="54"/>
        <end position="65"/>
    </location>
</feature>
<feature type="compositionally biased region" description="Polar residues" evidence="1">
    <location>
        <begin position="72"/>
        <end position="88"/>
    </location>
</feature>
<gene>
    <name evidence="2" type="ORF">J8273_4617</name>
</gene>
<feature type="compositionally biased region" description="Basic and acidic residues" evidence="1">
    <location>
        <begin position="44"/>
        <end position="53"/>
    </location>
</feature>
<evidence type="ECO:0000313" key="3">
    <source>
        <dbReference type="Proteomes" id="UP000717585"/>
    </source>
</evidence>
<evidence type="ECO:0000256" key="1">
    <source>
        <dbReference type="SAM" id="MobiDB-lite"/>
    </source>
</evidence>
<accession>A0A8J6BBN6</accession>
<keyword evidence="3" id="KW-1185">Reference proteome</keyword>